<dbReference type="GO" id="GO:0005829">
    <property type="term" value="C:cytosol"/>
    <property type="evidence" value="ECO:0007669"/>
    <property type="project" value="TreeGrafter"/>
</dbReference>
<keyword evidence="7" id="KW-1185">Reference proteome</keyword>
<organism evidence="6 7">
    <name type="scientific">Nakamurella multipartita (strain ATCC 700099 / DSM 44233 / CIP 104796 / JCM 9543 / NBRC 105858 / Y-104)</name>
    <name type="common">Microsphaera multipartita</name>
    <dbReference type="NCBI Taxonomy" id="479431"/>
    <lineage>
        <taxon>Bacteria</taxon>
        <taxon>Bacillati</taxon>
        <taxon>Actinomycetota</taxon>
        <taxon>Actinomycetes</taxon>
        <taxon>Nakamurellales</taxon>
        <taxon>Nakamurellaceae</taxon>
        <taxon>Nakamurella</taxon>
    </lineage>
</organism>
<dbReference type="InterPro" id="IPR050926">
    <property type="entry name" value="Aconitase/IPM_isomerase"/>
</dbReference>
<dbReference type="InterPro" id="IPR015928">
    <property type="entry name" value="Aconitase/3IPM_dehydase_swvl"/>
</dbReference>
<evidence type="ECO:0000256" key="2">
    <source>
        <dbReference type="ARBA" id="ARBA00023004"/>
    </source>
</evidence>
<dbReference type="eggNOG" id="COG1048">
    <property type="taxonomic scope" value="Bacteria"/>
</dbReference>
<evidence type="ECO:0000313" key="6">
    <source>
        <dbReference type="EMBL" id="ACV79952.1"/>
    </source>
</evidence>
<dbReference type="InterPro" id="IPR036008">
    <property type="entry name" value="Aconitase_4Fe-4S_dom"/>
</dbReference>
<evidence type="ECO:0000259" key="4">
    <source>
        <dbReference type="Pfam" id="PF00330"/>
    </source>
</evidence>
<dbReference type="RefSeq" id="WP_015748793.1">
    <property type="nucleotide sequence ID" value="NC_013235.1"/>
</dbReference>
<proteinExistence type="predicted"/>
<dbReference type="InterPro" id="IPR015931">
    <property type="entry name" value="Acnase/IPM_dHydase_lsu_aba_1/3"/>
</dbReference>
<dbReference type="Gene3D" id="3.20.19.10">
    <property type="entry name" value="Aconitase, domain 4"/>
    <property type="match status" value="1"/>
</dbReference>
<keyword evidence="3" id="KW-0411">Iron-sulfur</keyword>
<dbReference type="OrthoDB" id="9764318at2"/>
<dbReference type="Proteomes" id="UP000002218">
    <property type="component" value="Chromosome"/>
</dbReference>
<reference evidence="6 7" key="2">
    <citation type="journal article" date="2010" name="Stand. Genomic Sci.">
        <title>Complete genome sequence of Nakamurella multipartita type strain (Y-104).</title>
        <authorList>
            <person name="Tice H."/>
            <person name="Mayilraj S."/>
            <person name="Sims D."/>
            <person name="Lapidus A."/>
            <person name="Nolan M."/>
            <person name="Lucas S."/>
            <person name="Glavina Del Rio T."/>
            <person name="Copeland A."/>
            <person name="Cheng J.F."/>
            <person name="Meincke L."/>
            <person name="Bruce D."/>
            <person name="Goodwin L."/>
            <person name="Pitluck S."/>
            <person name="Ivanova N."/>
            <person name="Mavromatis K."/>
            <person name="Ovchinnikova G."/>
            <person name="Pati A."/>
            <person name="Chen A."/>
            <person name="Palaniappan K."/>
            <person name="Land M."/>
            <person name="Hauser L."/>
            <person name="Chang Y.J."/>
            <person name="Jeffries C.D."/>
            <person name="Detter J.C."/>
            <person name="Brettin T."/>
            <person name="Rohde M."/>
            <person name="Goker M."/>
            <person name="Bristow J."/>
            <person name="Eisen J.A."/>
            <person name="Markowitz V."/>
            <person name="Hugenholtz P."/>
            <person name="Kyrpides N.C."/>
            <person name="Klenk H.P."/>
            <person name="Chen F."/>
        </authorList>
    </citation>
    <scope>NUCLEOTIDE SEQUENCE [LARGE SCALE GENOMIC DNA]</scope>
    <source>
        <strain evidence="7">ATCC 700099 / DSM 44233 / CIP 104796 / JCM 9543 / NBRC 105858 / Y-104</strain>
    </source>
</reference>
<dbReference type="GO" id="GO:0003994">
    <property type="term" value="F:aconitate hydratase activity"/>
    <property type="evidence" value="ECO:0007669"/>
    <property type="project" value="TreeGrafter"/>
</dbReference>
<evidence type="ECO:0000256" key="1">
    <source>
        <dbReference type="ARBA" id="ARBA00022723"/>
    </source>
</evidence>
<feature type="domain" description="Aconitase/3-isopropylmalate dehydratase large subunit alpha/beta/alpha" evidence="4">
    <location>
        <begin position="8"/>
        <end position="284"/>
    </location>
</feature>
<feature type="domain" description="Aconitase/3-isopropylmalate dehydratase large subunit alpha/beta/alpha" evidence="4">
    <location>
        <begin position="285"/>
        <end position="407"/>
    </location>
</feature>
<dbReference type="InParanoid" id="C8XFH5"/>
<accession>C8XFH5</accession>
<dbReference type="GO" id="GO:0051539">
    <property type="term" value="F:4 iron, 4 sulfur cluster binding"/>
    <property type="evidence" value="ECO:0007669"/>
    <property type="project" value="TreeGrafter"/>
</dbReference>
<dbReference type="GO" id="GO:0046872">
    <property type="term" value="F:metal ion binding"/>
    <property type="evidence" value="ECO:0007669"/>
    <property type="project" value="UniProtKB-KW"/>
</dbReference>
<dbReference type="PANTHER" id="PTHR43160">
    <property type="entry name" value="ACONITATE HYDRATASE B"/>
    <property type="match status" value="1"/>
</dbReference>
<dbReference type="Gene3D" id="3.30.499.10">
    <property type="entry name" value="Aconitase, domain 3"/>
    <property type="match status" value="2"/>
</dbReference>
<evidence type="ECO:0000259" key="5">
    <source>
        <dbReference type="Pfam" id="PF00694"/>
    </source>
</evidence>
<sequence length="656" mass="70187">MGRNVAQKLIATHLVSGEMTPGREVGIRIDQTLTQDATGTMVMLELEALGLDRARTEVSVQYVDHNLLQTDSKNAEDHAFLRSACQRFGLWYSKAGNGVSHPTHMQRFGIPGKTMVGSDSHTPAAGSLGMLAIGLGGIEVATAIAGEPVYLRMPQIWGVRLTGALPAWVSAKDVILEMLRRHGVKGGVNRIIEYHGPGLARLTAMDRHVIANMGAELGATTTVFPADDQVRTFLRAERREDDFVELVADDDATYDIAETIDLSTLEPLIALPSSPGNVHPVHEVAGRDVQQVVVGSSANPGLRDFAVVAAIVRGRQTHPGVSFDINPTSRQILQDLTKMGGTLDLIAAGARLHQSGCMGCIGMGQAPAVGGNSLRTFPRNFPGRSGTTDDSVYLCSPETAAAAALTGRITDPRDLPGLLGIDYPRIELPSRSSVNTAMLEPPLPAPRAGQIVLVKGPNISSLPDFGPLPSRIEAPVALKVGDDVSTDEILPAGARVLPYRSNIPRLAEFTFGQLDDSYSHRVLAGRDGSGHLVVAGANYGQGSSREHAVIAPRYLGLRAVLAVSFARIHWQNLANFGVLALEFTDPDDYRSIEQGDVLILEDLRTTLRRGSAVVQIHNATRGRDYITSHRLSGRQVGMVLAGGLLPAIRQRPEGSN</sequence>
<dbReference type="NCBIfam" id="NF005558">
    <property type="entry name" value="PRK07229.1"/>
    <property type="match status" value="1"/>
</dbReference>
<dbReference type="InterPro" id="IPR001030">
    <property type="entry name" value="Acoase/IPM_deHydtase_lsu_aba"/>
</dbReference>
<reference evidence="7" key="1">
    <citation type="submission" date="2009-09" db="EMBL/GenBank/DDBJ databases">
        <title>The complete genome of Nakamurella multipartita DSM 44233.</title>
        <authorList>
            <consortium name="US DOE Joint Genome Institute (JGI-PGF)"/>
            <person name="Lucas S."/>
            <person name="Copeland A."/>
            <person name="Lapidus A."/>
            <person name="Glavina del Rio T."/>
            <person name="Dalin E."/>
            <person name="Tice H."/>
            <person name="Bruce D."/>
            <person name="Goodwin L."/>
            <person name="Pitluck S."/>
            <person name="Kyrpides N."/>
            <person name="Mavromatis K."/>
            <person name="Ivanova N."/>
            <person name="Ovchinnikova G."/>
            <person name="Sims D."/>
            <person name="Meincke L."/>
            <person name="Brettin T."/>
            <person name="Detter J.C."/>
            <person name="Han C."/>
            <person name="Larimer F."/>
            <person name="Land M."/>
            <person name="Hauser L."/>
            <person name="Markowitz V."/>
            <person name="Cheng J.-F."/>
            <person name="Hugenholtz P."/>
            <person name="Woyke T."/>
            <person name="Wu D."/>
            <person name="Klenk H.-P."/>
            <person name="Eisen J.A."/>
        </authorList>
    </citation>
    <scope>NUCLEOTIDE SEQUENCE [LARGE SCALE GENOMIC DNA]</scope>
    <source>
        <strain evidence="7">ATCC 700099 / DSM 44233 / CIP 104796 / JCM 9543 / NBRC 105858 / Y-104</strain>
    </source>
</reference>
<dbReference type="HOGENOM" id="CLU_006714_2_3_11"/>
<dbReference type="GO" id="GO:0006099">
    <property type="term" value="P:tricarboxylic acid cycle"/>
    <property type="evidence" value="ECO:0007669"/>
    <property type="project" value="TreeGrafter"/>
</dbReference>
<dbReference type="EMBL" id="CP001737">
    <property type="protein sequence ID" value="ACV79952.1"/>
    <property type="molecule type" value="Genomic_DNA"/>
</dbReference>
<feature type="domain" description="Aconitase A/isopropylmalate dehydratase small subunit swivel" evidence="5">
    <location>
        <begin position="530"/>
        <end position="585"/>
    </location>
</feature>
<dbReference type="SUPFAM" id="SSF53732">
    <property type="entry name" value="Aconitase iron-sulfur domain"/>
    <property type="match status" value="1"/>
</dbReference>
<dbReference type="NCBIfam" id="TIGR01342">
    <property type="entry name" value="acon_putative"/>
    <property type="match status" value="1"/>
</dbReference>
<dbReference type="InterPro" id="IPR006250">
    <property type="entry name" value="Aconitase_put"/>
</dbReference>
<dbReference type="InterPro" id="IPR000573">
    <property type="entry name" value="AconitaseA/IPMdHydase_ssu_swvl"/>
</dbReference>
<dbReference type="Pfam" id="PF00694">
    <property type="entry name" value="Aconitase_C"/>
    <property type="match status" value="1"/>
</dbReference>
<keyword evidence="2" id="KW-0408">Iron</keyword>
<dbReference type="PRINTS" id="PR00415">
    <property type="entry name" value="ACONITASE"/>
</dbReference>
<evidence type="ECO:0000313" key="7">
    <source>
        <dbReference type="Proteomes" id="UP000002218"/>
    </source>
</evidence>
<dbReference type="KEGG" id="nml:Namu_3640"/>
<dbReference type="AlphaFoldDB" id="C8XFH5"/>
<dbReference type="Pfam" id="PF00330">
    <property type="entry name" value="Aconitase"/>
    <property type="match status" value="2"/>
</dbReference>
<dbReference type="PANTHER" id="PTHR43160:SF3">
    <property type="entry name" value="ACONITATE HYDRATASE, MITOCHONDRIAL"/>
    <property type="match status" value="1"/>
</dbReference>
<dbReference type="STRING" id="479431.Namu_3640"/>
<dbReference type="SUPFAM" id="SSF52016">
    <property type="entry name" value="LeuD/IlvD-like"/>
    <property type="match status" value="1"/>
</dbReference>
<protein>
    <submittedName>
        <fullName evidence="6">Aconitate hydratase</fullName>
    </submittedName>
</protein>
<keyword evidence="1" id="KW-0479">Metal-binding</keyword>
<name>C8XFH5_NAKMY</name>
<gene>
    <name evidence="6" type="ordered locus">Namu_3640</name>
</gene>
<evidence type="ECO:0000256" key="3">
    <source>
        <dbReference type="ARBA" id="ARBA00023014"/>
    </source>
</evidence>